<evidence type="ECO:0000256" key="2">
    <source>
        <dbReference type="ARBA" id="ARBA00022676"/>
    </source>
</evidence>
<comment type="similarity">
    <text evidence="1 10">Belongs to the Arg-specific ADP-ribosyltransferase family.</text>
</comment>
<proteinExistence type="inferred from homology"/>
<sequence>MMDQSVDDKYDGCREKMTKKIKLEDFPREMKNNLLFKNAWKKTQTLANQKYKLRKIPALTKDQIHALYVYTIETPKVYEPFNEAVRSSAAVYNTNAFNYHALHFWLTTALNTINPKRLCRTTYRRCKTKFTGVIGQPMRFGSFTSTSKKTNLIQFGIETCFQIKTCFGAPIQDYSALSSEEEVLVPPYEKFRIDHIARDSYGALNNCKNIFVLESVGYKSNLNCKAAEYKKGWKASSK</sequence>
<dbReference type="AlphaFoldDB" id="A0AAW0P2V0"/>
<dbReference type="SUPFAM" id="SSF56399">
    <property type="entry name" value="ADP-ribosylation"/>
    <property type="match status" value="1"/>
</dbReference>
<keyword evidence="5" id="KW-0732">Signal</keyword>
<dbReference type="GO" id="GO:0003950">
    <property type="term" value="F:NAD+ poly-ADP-ribosyltransferase activity"/>
    <property type="evidence" value="ECO:0007669"/>
    <property type="project" value="TreeGrafter"/>
</dbReference>
<evidence type="ECO:0000256" key="10">
    <source>
        <dbReference type="RuleBase" id="RU361228"/>
    </source>
</evidence>
<dbReference type="InterPro" id="IPR000768">
    <property type="entry name" value="ART"/>
</dbReference>
<evidence type="ECO:0000256" key="4">
    <source>
        <dbReference type="ARBA" id="ARBA00022695"/>
    </source>
</evidence>
<evidence type="ECO:0000256" key="1">
    <source>
        <dbReference type="ARBA" id="ARBA00009558"/>
    </source>
</evidence>
<dbReference type="EC" id="2.4.2.31" evidence="10"/>
<comment type="caution">
    <text evidence="11">The sequence shown here is derived from an EMBL/GenBank/DDBJ whole genome shotgun (WGS) entry which is preliminary data.</text>
</comment>
<dbReference type="PROSITE" id="PS51996">
    <property type="entry name" value="TR_MART"/>
    <property type="match status" value="1"/>
</dbReference>
<dbReference type="GO" id="GO:0106274">
    <property type="term" value="F:NAD+-protein-arginine ADP-ribosyltransferase activity"/>
    <property type="evidence" value="ECO:0007669"/>
    <property type="project" value="UniProtKB-EC"/>
</dbReference>
<keyword evidence="8" id="KW-1015">Disulfide bond</keyword>
<evidence type="ECO:0000256" key="5">
    <source>
        <dbReference type="ARBA" id="ARBA00022729"/>
    </source>
</evidence>
<protein>
    <recommendedName>
        <fullName evidence="10">NAD(P)(+)--arginine ADP-ribosyltransferase</fullName>
        <ecNumber evidence="10">2.4.2.31</ecNumber>
    </recommendedName>
    <alternativeName>
        <fullName evidence="10">Mono(ADP-ribosyl)transferase</fullName>
    </alternativeName>
</protein>
<dbReference type="EMBL" id="JBBPFD010000010">
    <property type="protein sequence ID" value="KAK7910192.1"/>
    <property type="molecule type" value="Genomic_DNA"/>
</dbReference>
<evidence type="ECO:0000256" key="9">
    <source>
        <dbReference type="ARBA" id="ARBA00047597"/>
    </source>
</evidence>
<reference evidence="12" key="1">
    <citation type="submission" date="2024-04" db="EMBL/GenBank/DDBJ databases">
        <title>Salinicola lusitanus LLJ914,a marine bacterium isolated from the Okinawa Trough.</title>
        <authorList>
            <person name="Li J."/>
        </authorList>
    </citation>
    <scope>NUCLEOTIDE SEQUENCE [LARGE SCALE GENOMIC DNA]</scope>
</reference>
<organism evidence="11 12">
    <name type="scientific">Mugilogobius chulae</name>
    <name type="common">yellowstripe goby</name>
    <dbReference type="NCBI Taxonomy" id="88201"/>
    <lineage>
        <taxon>Eukaryota</taxon>
        <taxon>Metazoa</taxon>
        <taxon>Chordata</taxon>
        <taxon>Craniata</taxon>
        <taxon>Vertebrata</taxon>
        <taxon>Euteleostomi</taxon>
        <taxon>Actinopterygii</taxon>
        <taxon>Neopterygii</taxon>
        <taxon>Teleostei</taxon>
        <taxon>Neoteleostei</taxon>
        <taxon>Acanthomorphata</taxon>
        <taxon>Gobiaria</taxon>
        <taxon>Gobiiformes</taxon>
        <taxon>Gobioidei</taxon>
        <taxon>Gobiidae</taxon>
        <taxon>Gobionellinae</taxon>
        <taxon>Mugilogobius</taxon>
    </lineage>
</organism>
<evidence type="ECO:0000256" key="7">
    <source>
        <dbReference type="ARBA" id="ARBA00023027"/>
    </source>
</evidence>
<evidence type="ECO:0000313" key="12">
    <source>
        <dbReference type="Proteomes" id="UP001460270"/>
    </source>
</evidence>
<dbReference type="Gene3D" id="3.90.176.10">
    <property type="entry name" value="Toxin ADP-ribosyltransferase, Chain A, domain 1"/>
    <property type="match status" value="1"/>
</dbReference>
<dbReference type="Pfam" id="PF01129">
    <property type="entry name" value="ART"/>
    <property type="match status" value="1"/>
</dbReference>
<comment type="catalytic activity">
    <reaction evidence="9 10">
        <text>L-arginyl-[protein] + NAD(+) = N(omega)-(ADP-D-ribosyl)-L-arginyl-[protein] + nicotinamide + H(+)</text>
        <dbReference type="Rhea" id="RHEA:19149"/>
        <dbReference type="Rhea" id="RHEA-COMP:10532"/>
        <dbReference type="Rhea" id="RHEA-COMP:15087"/>
        <dbReference type="ChEBI" id="CHEBI:15378"/>
        <dbReference type="ChEBI" id="CHEBI:17154"/>
        <dbReference type="ChEBI" id="CHEBI:29965"/>
        <dbReference type="ChEBI" id="CHEBI:57540"/>
        <dbReference type="ChEBI" id="CHEBI:142554"/>
        <dbReference type="EC" id="2.4.2.31"/>
    </reaction>
</comment>
<dbReference type="GO" id="GO:0016779">
    <property type="term" value="F:nucleotidyltransferase activity"/>
    <property type="evidence" value="ECO:0007669"/>
    <property type="project" value="UniProtKB-KW"/>
</dbReference>
<keyword evidence="4" id="KW-0548">Nucleotidyltransferase</keyword>
<keyword evidence="7 10" id="KW-0520">NAD</keyword>
<keyword evidence="2 10" id="KW-0328">Glycosyltransferase</keyword>
<name>A0AAW0P2V0_9GOBI</name>
<dbReference type="Proteomes" id="UP001460270">
    <property type="component" value="Unassembled WGS sequence"/>
</dbReference>
<dbReference type="PRINTS" id="PR00970">
    <property type="entry name" value="RIBTRNSFRASE"/>
</dbReference>
<evidence type="ECO:0000313" key="11">
    <source>
        <dbReference type="EMBL" id="KAK7910192.1"/>
    </source>
</evidence>
<dbReference type="FunFam" id="3.90.176.10:FF:000001">
    <property type="entry name" value="NAD(P)(+)--arginine ADP-ribosyltransferase"/>
    <property type="match status" value="1"/>
</dbReference>
<keyword evidence="3 10" id="KW-0808">Transferase</keyword>
<dbReference type="PANTHER" id="PTHR10339">
    <property type="entry name" value="ADP-RIBOSYLTRANSFERASE"/>
    <property type="match status" value="1"/>
</dbReference>
<gene>
    <name evidence="11" type="ORF">WMY93_014876</name>
</gene>
<dbReference type="InterPro" id="IPR050999">
    <property type="entry name" value="ADP-ribosyltransferase_ARG"/>
</dbReference>
<keyword evidence="6 10" id="KW-0521">NADP</keyword>
<evidence type="ECO:0000256" key="6">
    <source>
        <dbReference type="ARBA" id="ARBA00022857"/>
    </source>
</evidence>
<evidence type="ECO:0000256" key="8">
    <source>
        <dbReference type="ARBA" id="ARBA00023157"/>
    </source>
</evidence>
<keyword evidence="12" id="KW-1185">Reference proteome</keyword>
<dbReference type="PANTHER" id="PTHR10339:SF29">
    <property type="entry name" value="NAD(P)(+)--ARGININE ADP-RIBOSYLTRANSFERASE"/>
    <property type="match status" value="1"/>
</dbReference>
<accession>A0AAW0P2V0</accession>
<evidence type="ECO:0000256" key="3">
    <source>
        <dbReference type="ARBA" id="ARBA00022679"/>
    </source>
</evidence>